<dbReference type="Proteomes" id="UP000018050">
    <property type="component" value="Unassembled WGS sequence"/>
</dbReference>
<dbReference type="Gene3D" id="1.10.510.10">
    <property type="entry name" value="Transferase(Phosphotransferase) domain 1"/>
    <property type="match status" value="1"/>
</dbReference>
<organism evidence="1 2">
    <name type="scientific">Eimeria acervulina</name>
    <name type="common">Coccidian parasite</name>
    <dbReference type="NCBI Taxonomy" id="5801"/>
    <lineage>
        <taxon>Eukaryota</taxon>
        <taxon>Sar</taxon>
        <taxon>Alveolata</taxon>
        <taxon>Apicomplexa</taxon>
        <taxon>Conoidasida</taxon>
        <taxon>Coccidia</taxon>
        <taxon>Eucoccidiorida</taxon>
        <taxon>Eimeriorina</taxon>
        <taxon>Eimeriidae</taxon>
        <taxon>Eimeria</taxon>
    </lineage>
</organism>
<dbReference type="RefSeq" id="XP_013251037.1">
    <property type="nucleotide sequence ID" value="XM_013395583.1"/>
</dbReference>
<sequence>MVGTPSAAVLSAFQSLPGYKNFNFEVKKEGVLKRVFCSQTDACVDLLQQLLAFDPASRISARDALAHPYFSEAPAPSCVRLLSAAAEPVQPKAKRLCRDQEHPAAAAAAAAAAAVSASDAAGEADDEASWVEALSKRQQAAAPSQLPL</sequence>
<dbReference type="AlphaFoldDB" id="U6GET5"/>
<dbReference type="OrthoDB" id="192887at2759"/>
<protein>
    <submittedName>
        <fullName evidence="1">I WGS project CAKM00000000 data, strain SE8, contig 12, related</fullName>
    </submittedName>
</protein>
<dbReference type="InterPro" id="IPR011009">
    <property type="entry name" value="Kinase-like_dom_sf"/>
</dbReference>
<accession>U6GET5</accession>
<name>U6GET5_EIMAC</name>
<dbReference type="GeneID" id="25271763"/>
<evidence type="ECO:0000313" key="2">
    <source>
        <dbReference type="Proteomes" id="UP000018050"/>
    </source>
</evidence>
<dbReference type="SUPFAM" id="SSF56112">
    <property type="entry name" value="Protein kinase-like (PK-like)"/>
    <property type="match status" value="1"/>
</dbReference>
<proteinExistence type="predicted"/>
<reference evidence="1" key="2">
    <citation type="submission" date="2013-10" db="EMBL/GenBank/DDBJ databases">
        <authorList>
            <person name="Aslett M."/>
        </authorList>
    </citation>
    <scope>NUCLEOTIDE SEQUENCE</scope>
    <source>
        <strain evidence="1">Houghton</strain>
    </source>
</reference>
<reference evidence="1" key="1">
    <citation type="submission" date="2013-10" db="EMBL/GenBank/DDBJ databases">
        <title>Genomic analysis of the causative agents of coccidiosis in chickens.</title>
        <authorList>
            <person name="Reid A.J."/>
            <person name="Blake D."/>
            <person name="Billington K."/>
            <person name="Browne H."/>
            <person name="Dunn M."/>
            <person name="Hung S."/>
            <person name="Kawahara F."/>
            <person name="Miranda-Saavedra D."/>
            <person name="Mourier T."/>
            <person name="Nagra H."/>
            <person name="Otto T.D."/>
            <person name="Rawlings N."/>
            <person name="Sanchez A."/>
            <person name="Sanders M."/>
            <person name="Subramaniam C."/>
            <person name="Tay Y."/>
            <person name="Dear P."/>
            <person name="Doerig C."/>
            <person name="Gruber A."/>
            <person name="Parkinson J."/>
            <person name="Shirley M."/>
            <person name="Wan K.L."/>
            <person name="Berriman M."/>
            <person name="Tomley F."/>
            <person name="Pain A."/>
        </authorList>
    </citation>
    <scope>NUCLEOTIDE SEQUENCE</scope>
    <source>
        <strain evidence="1">Houghton</strain>
    </source>
</reference>
<gene>
    <name evidence="1" type="ORF">EAH_00036930</name>
</gene>
<evidence type="ECO:0000313" key="1">
    <source>
        <dbReference type="EMBL" id="CDI78776.1"/>
    </source>
</evidence>
<keyword evidence="2" id="KW-1185">Reference proteome</keyword>
<dbReference type="EMBL" id="HG670912">
    <property type="protein sequence ID" value="CDI78776.1"/>
    <property type="molecule type" value="Genomic_DNA"/>
</dbReference>
<dbReference type="VEuPathDB" id="ToxoDB:EAH_00036930"/>